<organism evidence="2 3">
    <name type="scientific">Ancylostoma ceylanicum</name>
    <dbReference type="NCBI Taxonomy" id="53326"/>
    <lineage>
        <taxon>Eukaryota</taxon>
        <taxon>Metazoa</taxon>
        <taxon>Ecdysozoa</taxon>
        <taxon>Nematoda</taxon>
        <taxon>Chromadorea</taxon>
        <taxon>Rhabditida</taxon>
        <taxon>Rhabditina</taxon>
        <taxon>Rhabditomorpha</taxon>
        <taxon>Strongyloidea</taxon>
        <taxon>Ancylostomatidae</taxon>
        <taxon>Ancylostomatinae</taxon>
        <taxon>Ancylostoma</taxon>
    </lineage>
</organism>
<dbReference type="Proteomes" id="UP000054495">
    <property type="component" value="Unassembled WGS sequence"/>
</dbReference>
<feature type="compositionally biased region" description="Basic and acidic residues" evidence="1">
    <location>
        <begin position="82"/>
        <end position="91"/>
    </location>
</feature>
<protein>
    <submittedName>
        <fullName evidence="2">Uncharacterized protein</fullName>
    </submittedName>
</protein>
<keyword evidence="3" id="KW-1185">Reference proteome</keyword>
<feature type="region of interest" description="Disordered" evidence="1">
    <location>
        <begin position="250"/>
        <end position="284"/>
    </location>
</feature>
<evidence type="ECO:0000256" key="1">
    <source>
        <dbReference type="SAM" id="MobiDB-lite"/>
    </source>
</evidence>
<proteinExistence type="predicted"/>
<feature type="region of interest" description="Disordered" evidence="1">
    <location>
        <begin position="1"/>
        <end position="37"/>
    </location>
</feature>
<feature type="region of interest" description="Disordered" evidence="1">
    <location>
        <begin position="71"/>
        <end position="159"/>
    </location>
</feature>
<dbReference type="EMBL" id="KE125104">
    <property type="protein sequence ID" value="EPB71541.1"/>
    <property type="molecule type" value="Genomic_DNA"/>
</dbReference>
<name>A0A0D6LND0_9BILA</name>
<sequence length="284" mass="31373">MTKEAASKPDDDEVEPADDDPDAIHYPPGRATLVGDVLRRPSVLEETSFNTDHLSPISDVSKAYTQRLTQLKSELGLDEMDGGAKEPRDEPPQPQEDGGSSSQPTFYSSEPDSSRPQQTGDDAEKRDDASEQKQDSSFDDWYDNPTVPPSEDSEVKDYVNELLNQSMDEAIFSASKSLKDKEEMKQEFLTREDSEVFFASDSPAGPAHDGDVTYVSSASVVMNDTHSSSEGDFDEDCIIKLVFSEKKEEAKPSDPGFLKDVPLERVQRTVKPPTVEEARATPDI</sequence>
<feature type="compositionally biased region" description="Basic and acidic residues" evidence="1">
    <location>
        <begin position="122"/>
        <end position="136"/>
    </location>
</feature>
<feature type="compositionally biased region" description="Basic and acidic residues" evidence="1">
    <location>
        <begin position="274"/>
        <end position="284"/>
    </location>
</feature>
<feature type="compositionally biased region" description="Polar residues" evidence="1">
    <location>
        <begin position="98"/>
        <end position="120"/>
    </location>
</feature>
<gene>
    <name evidence="2" type="ORF">ANCCEY_09363</name>
</gene>
<reference evidence="2 3" key="1">
    <citation type="submission" date="2013-05" db="EMBL/GenBank/DDBJ databases">
        <title>Draft genome of the parasitic nematode Anyclostoma ceylanicum.</title>
        <authorList>
            <person name="Mitreva M."/>
        </authorList>
    </citation>
    <scope>NUCLEOTIDE SEQUENCE [LARGE SCALE GENOMIC DNA]</scope>
</reference>
<feature type="compositionally biased region" description="Acidic residues" evidence="1">
    <location>
        <begin position="10"/>
        <end position="21"/>
    </location>
</feature>
<dbReference type="AlphaFoldDB" id="A0A0D6LND0"/>
<evidence type="ECO:0000313" key="3">
    <source>
        <dbReference type="Proteomes" id="UP000054495"/>
    </source>
</evidence>
<evidence type="ECO:0000313" key="2">
    <source>
        <dbReference type="EMBL" id="EPB71541.1"/>
    </source>
</evidence>
<accession>A0A0D6LND0</accession>